<dbReference type="OrthoDB" id="5418203at2759"/>
<comment type="caution">
    <text evidence="1">The sequence shown here is derived from an EMBL/GenBank/DDBJ whole genome shotgun (WGS) entry which is preliminary data.</text>
</comment>
<dbReference type="EMBL" id="SRMA01027229">
    <property type="protein sequence ID" value="TRY57689.1"/>
    <property type="molecule type" value="Genomic_DNA"/>
</dbReference>
<dbReference type="STRING" id="623744.A0A553MWY6"/>
<gene>
    <name evidence="1" type="ORF">DNTS_025912</name>
</gene>
<dbReference type="PANTHER" id="PTHR21678">
    <property type="entry name" value="GROWTH INHIBITION AND DIFFERENTIATION RELATED PROTEIN 88"/>
    <property type="match status" value="1"/>
</dbReference>
<sequence>MKIKWVDNTHALGIFSDICAATRALSINHTLLKTRSLLDGSDKAKWKASRNAEFMLPVKERPHTDTAVAHRMVSRALGL</sequence>
<reference evidence="1 2" key="1">
    <citation type="journal article" date="2019" name="Sci. Data">
        <title>Hybrid genome assembly and annotation of Danionella translucida.</title>
        <authorList>
            <person name="Kadobianskyi M."/>
            <person name="Schulze L."/>
            <person name="Schuelke M."/>
            <person name="Judkewitz B."/>
        </authorList>
    </citation>
    <scope>NUCLEOTIDE SEQUENCE [LARGE SCALE GENOMIC DNA]</scope>
    <source>
        <strain evidence="1 2">Bolton</strain>
    </source>
</reference>
<dbReference type="PANTHER" id="PTHR21678:SF6">
    <property type="entry name" value="R3H AND COILED-COIL DOMAIN-CONTAINING PROTEIN 1"/>
    <property type="match status" value="1"/>
</dbReference>
<organism evidence="1 2">
    <name type="scientific">Danionella cerebrum</name>
    <dbReference type="NCBI Taxonomy" id="2873325"/>
    <lineage>
        <taxon>Eukaryota</taxon>
        <taxon>Metazoa</taxon>
        <taxon>Chordata</taxon>
        <taxon>Craniata</taxon>
        <taxon>Vertebrata</taxon>
        <taxon>Euteleostomi</taxon>
        <taxon>Actinopterygii</taxon>
        <taxon>Neopterygii</taxon>
        <taxon>Teleostei</taxon>
        <taxon>Ostariophysi</taxon>
        <taxon>Cypriniformes</taxon>
        <taxon>Danionidae</taxon>
        <taxon>Danioninae</taxon>
        <taxon>Danionella</taxon>
    </lineage>
</organism>
<keyword evidence="2" id="KW-1185">Reference proteome</keyword>
<accession>A0A553MWY6</accession>
<name>A0A553MWY6_9TELE</name>
<proteinExistence type="predicted"/>
<protein>
    <submittedName>
        <fullName evidence="1">Uncharacterized protein</fullName>
    </submittedName>
</protein>
<feature type="non-terminal residue" evidence="1">
    <location>
        <position position="79"/>
    </location>
</feature>
<dbReference type="AlphaFoldDB" id="A0A553MWY6"/>
<dbReference type="InterPro" id="IPR039884">
    <property type="entry name" value="R3HC1/R3HCL"/>
</dbReference>
<evidence type="ECO:0000313" key="2">
    <source>
        <dbReference type="Proteomes" id="UP000316079"/>
    </source>
</evidence>
<evidence type="ECO:0000313" key="1">
    <source>
        <dbReference type="EMBL" id="TRY57689.1"/>
    </source>
</evidence>
<dbReference type="Proteomes" id="UP000316079">
    <property type="component" value="Unassembled WGS sequence"/>
</dbReference>